<proteinExistence type="predicted"/>
<organism evidence="2 3">
    <name type="scientific">Roseateles violae</name>
    <dbReference type="NCBI Taxonomy" id="3058042"/>
    <lineage>
        <taxon>Bacteria</taxon>
        <taxon>Pseudomonadati</taxon>
        <taxon>Pseudomonadota</taxon>
        <taxon>Betaproteobacteria</taxon>
        <taxon>Burkholderiales</taxon>
        <taxon>Sphaerotilaceae</taxon>
        <taxon>Roseateles</taxon>
    </lineage>
</organism>
<feature type="region of interest" description="Disordered" evidence="1">
    <location>
        <begin position="1"/>
        <end position="20"/>
    </location>
</feature>
<accession>A0ABT8DS11</accession>
<evidence type="ECO:0000313" key="2">
    <source>
        <dbReference type="EMBL" id="MDN3919112.1"/>
    </source>
</evidence>
<reference evidence="2 3" key="1">
    <citation type="submission" date="2023-06" db="EMBL/GenBank/DDBJ databases">
        <title>Pelomonas sp. PFR6 16S ribosomal RNA gene Genome sequencing and assembly.</title>
        <authorList>
            <person name="Woo H."/>
        </authorList>
    </citation>
    <scope>NUCLEOTIDE SEQUENCE [LARGE SCALE GENOMIC DNA]</scope>
    <source>
        <strain evidence="2 3">PFR6</strain>
    </source>
</reference>
<evidence type="ECO:0000256" key="1">
    <source>
        <dbReference type="SAM" id="MobiDB-lite"/>
    </source>
</evidence>
<dbReference type="RefSeq" id="WP_290357426.1">
    <property type="nucleotide sequence ID" value="NZ_JAUHHC010000001.1"/>
</dbReference>
<keyword evidence="3" id="KW-1185">Reference proteome</keyword>
<sequence>MASSSKKPSEQAPRVIDPSDPLHAAVENLFVGMSPTQRAEAMIDFVQSLGKTAPSDSTEDSPEIGAKRLARFKHQNAQFKAQSGIKKGD</sequence>
<dbReference type="EMBL" id="JAUHHC010000001">
    <property type="protein sequence ID" value="MDN3919112.1"/>
    <property type="molecule type" value="Genomic_DNA"/>
</dbReference>
<name>A0ABT8DS11_9BURK</name>
<dbReference type="Proteomes" id="UP001228044">
    <property type="component" value="Unassembled WGS sequence"/>
</dbReference>
<comment type="caution">
    <text evidence="2">The sequence shown here is derived from an EMBL/GenBank/DDBJ whole genome shotgun (WGS) entry which is preliminary data.</text>
</comment>
<gene>
    <name evidence="2" type="ORF">QWJ38_02350</name>
</gene>
<protein>
    <submittedName>
        <fullName evidence="2">Uncharacterized protein</fullName>
    </submittedName>
</protein>
<evidence type="ECO:0000313" key="3">
    <source>
        <dbReference type="Proteomes" id="UP001228044"/>
    </source>
</evidence>